<name>A0ABS6F1C0_9CLOT</name>
<dbReference type="EMBL" id="JAHLQL010000002">
    <property type="protein sequence ID" value="MBU5591710.1"/>
    <property type="molecule type" value="Genomic_DNA"/>
</dbReference>
<accession>A0ABS6F1C0</accession>
<dbReference type="RefSeq" id="WP_216456706.1">
    <property type="nucleotide sequence ID" value="NZ_JAHLQL010000002.1"/>
</dbReference>
<keyword evidence="3" id="KW-1185">Reference proteome</keyword>
<dbReference type="PANTHER" id="PTHR43016:SF13">
    <property type="entry name" value="PRESEQUENCE PROTEASE, MITOCHONDRIAL"/>
    <property type="match status" value="1"/>
</dbReference>
<reference evidence="2 3" key="1">
    <citation type="submission" date="2021-06" db="EMBL/GenBank/DDBJ databases">
        <authorList>
            <person name="Sun Q."/>
            <person name="Li D."/>
        </authorList>
    </citation>
    <scope>NUCLEOTIDE SEQUENCE [LARGE SCALE GENOMIC DNA]</scope>
    <source>
        <strain evidence="2 3">MSJ-4</strain>
    </source>
</reference>
<dbReference type="Proteomes" id="UP000736583">
    <property type="component" value="Unassembled WGS sequence"/>
</dbReference>
<dbReference type="InterPro" id="IPR055130">
    <property type="entry name" value="PreP_C"/>
</dbReference>
<feature type="domain" description="Peptidase M16C associated" evidence="1">
    <location>
        <begin position="464"/>
        <end position="714"/>
    </location>
</feature>
<dbReference type="Pfam" id="PF22516">
    <property type="entry name" value="PreP_C"/>
    <property type="match status" value="1"/>
</dbReference>
<evidence type="ECO:0000313" key="2">
    <source>
        <dbReference type="EMBL" id="MBU5591710.1"/>
    </source>
</evidence>
<dbReference type="InterPro" id="IPR013578">
    <property type="entry name" value="Peptidase_M16C_assoc"/>
</dbReference>
<evidence type="ECO:0000313" key="3">
    <source>
        <dbReference type="Proteomes" id="UP000736583"/>
    </source>
</evidence>
<proteinExistence type="predicted"/>
<evidence type="ECO:0000259" key="1">
    <source>
        <dbReference type="SMART" id="SM01264"/>
    </source>
</evidence>
<gene>
    <name evidence="2" type="ORF">KQI89_08025</name>
</gene>
<protein>
    <submittedName>
        <fullName evidence="2">Insulinase family protein</fullName>
    </submittedName>
</protein>
<dbReference type="Pfam" id="PF08367">
    <property type="entry name" value="M16C_assoc"/>
    <property type="match status" value="1"/>
</dbReference>
<dbReference type="InterPro" id="IPR007863">
    <property type="entry name" value="Peptidase_M16_C"/>
</dbReference>
<dbReference type="SMART" id="SM01264">
    <property type="entry name" value="M16C_associated"/>
    <property type="match status" value="1"/>
</dbReference>
<organism evidence="2 3">
    <name type="scientific">Clostridium simiarum</name>
    <dbReference type="NCBI Taxonomy" id="2841506"/>
    <lineage>
        <taxon>Bacteria</taxon>
        <taxon>Bacillati</taxon>
        <taxon>Bacillota</taxon>
        <taxon>Clostridia</taxon>
        <taxon>Eubacteriales</taxon>
        <taxon>Clostridiaceae</taxon>
        <taxon>Clostridium</taxon>
    </lineage>
</organism>
<dbReference type="PANTHER" id="PTHR43016">
    <property type="entry name" value="PRESEQUENCE PROTEASE"/>
    <property type="match status" value="1"/>
</dbReference>
<dbReference type="Pfam" id="PF05193">
    <property type="entry name" value="Peptidase_M16_C"/>
    <property type="match status" value="1"/>
</dbReference>
<comment type="caution">
    <text evidence="2">The sequence shown here is derived from an EMBL/GenBank/DDBJ whole genome shotgun (WGS) entry which is preliminary data.</text>
</comment>
<sequence length="975" mass="112324">MKFNINDIYHGFKLIEEVELKEIDSIGRIFQHQKTGAKLINIQNDDDNKVFTIGFKTPPENSTGVPHIIEHAVLAGSRKFKTKEPFVDLLKSSLNTFLNAMTFPDRTIYPVASRNHKDFINLIDVYLDGVFYPSIYDSEYTFMQEGWHYVIDEKTGELKYNGVVYNEMKGAYSSPDSLAFDGVVRNLYKDTPYGNDSGGNPDNITDLTYEEFLDFHRKYYHPSNSHMFLYGDGDVLKILEFVNDNYISDFERLDINVEIPMQEKFESMVEKEGIYGISNDESEKDKTYLAMGYSVGSFNNPEELFALGILYDMIIDNPAAPVKKALMDAGIGKSVDGGFESSLKQPLFLILIKGSNPDEKENFKMVLRKSLQDLVNNGIDKDLVKASINKREFALREADFGGYPKGLIYYYKVVQSYMYEGNPFSQLQYDKIMENIKNGVDNRYFENLIQKYLLDNDHCIIYTLKPEKGYTDKKEKEVKEKLSEIKSKLTEEDKNNIISKVNKLREIQGTPDSEEQLNTIPTVSINDVSSTSEVLPLEERNEEDIKVLYHDVHTSKIGYLKFIFDARVIPQELIQYGKLLSEVLGKISTKNYGYSKLINEISIHTGGIRFMLNNYTEHSNKDEYYPKFIVRAKALDNELNKTMELILEILNNTKFEEKNLIIQTIRENKANQEAMIQSSGNIVAARRLLSYLSQKASYDEHIYGIGYYRFLCDLERNFNNKWEEITSNLEKVSKILFNRDNMIMSFAGDKEDYEIFKNNLKQVKNSLNKEENKYYNYKFSNENINEGLTTQANVQYVAKGGNFKEAGFKYGGALLVLQTIAKYDYLWNKVRIKGGAYGVSLDFGMSGNLYISSYRDPNVVDTLKAYDDMGDYLRSFNVSKKDMEKYIIGAIRDLDSPLTSSMKAERAMEFYFNHITQEMIQKEREEVLNTSIEDIKALSDLMDAVMKQNYICVLGNEGKIRENKDIFKTIVSAIE</sequence>